<accession>A0A5A7PI89</accession>
<name>A0A5A7PI89_STRAF</name>
<dbReference type="PANTHER" id="PTHR33108">
    <property type="entry name" value="OS01G0745000 PROTEIN"/>
    <property type="match status" value="1"/>
</dbReference>
<comment type="caution">
    <text evidence="1">The sequence shown here is derived from an EMBL/GenBank/DDBJ whole genome shotgun (WGS) entry which is preliminary data.</text>
</comment>
<dbReference type="EMBL" id="BKCP01004616">
    <property type="protein sequence ID" value="GER32575.1"/>
    <property type="molecule type" value="Genomic_DNA"/>
</dbReference>
<organism evidence="1 2">
    <name type="scientific">Striga asiatica</name>
    <name type="common">Asiatic witchweed</name>
    <name type="synonym">Buchnera asiatica</name>
    <dbReference type="NCBI Taxonomy" id="4170"/>
    <lineage>
        <taxon>Eukaryota</taxon>
        <taxon>Viridiplantae</taxon>
        <taxon>Streptophyta</taxon>
        <taxon>Embryophyta</taxon>
        <taxon>Tracheophyta</taxon>
        <taxon>Spermatophyta</taxon>
        <taxon>Magnoliopsida</taxon>
        <taxon>eudicotyledons</taxon>
        <taxon>Gunneridae</taxon>
        <taxon>Pentapetalae</taxon>
        <taxon>asterids</taxon>
        <taxon>lamiids</taxon>
        <taxon>Lamiales</taxon>
        <taxon>Orobanchaceae</taxon>
        <taxon>Buchnereae</taxon>
        <taxon>Striga</taxon>
    </lineage>
</organism>
<evidence type="ECO:0008006" key="3">
    <source>
        <dbReference type="Google" id="ProtNLM"/>
    </source>
</evidence>
<dbReference type="PANTHER" id="PTHR33108:SF76">
    <property type="entry name" value="OS06G0199402 PROTEIN"/>
    <property type="match status" value="1"/>
</dbReference>
<gene>
    <name evidence="1" type="ORF">STAS_08654</name>
</gene>
<dbReference type="Proteomes" id="UP000325081">
    <property type="component" value="Unassembled WGS sequence"/>
</dbReference>
<sequence>MELAQQTQTPAVLKGTELALAKCECCGLTEECTEEYIKRVRDRYSGRWLCGLCSEAVKDELVRSEKTIGHEEALDQHMSFCRKFKTLSLSPPESPTEELISAVKHLLMRSLESPGRSGPARRGRCLVRSGSCFPALDS</sequence>
<dbReference type="Pfam" id="PF07911">
    <property type="entry name" value="DUF1677"/>
    <property type="match status" value="1"/>
</dbReference>
<evidence type="ECO:0000313" key="2">
    <source>
        <dbReference type="Proteomes" id="UP000325081"/>
    </source>
</evidence>
<proteinExistence type="predicted"/>
<dbReference type="OrthoDB" id="1911663at2759"/>
<keyword evidence="2" id="KW-1185">Reference proteome</keyword>
<protein>
    <recommendedName>
        <fullName evidence="3">DUF1677 family protein</fullName>
    </recommendedName>
</protein>
<dbReference type="InterPro" id="IPR012876">
    <property type="entry name" value="DUF1677_pln"/>
</dbReference>
<dbReference type="AlphaFoldDB" id="A0A5A7PI89"/>
<evidence type="ECO:0000313" key="1">
    <source>
        <dbReference type="EMBL" id="GER32575.1"/>
    </source>
</evidence>
<reference evidence="2" key="1">
    <citation type="journal article" date="2019" name="Curr. Biol.">
        <title>Genome Sequence of Striga asiatica Provides Insight into the Evolution of Plant Parasitism.</title>
        <authorList>
            <person name="Yoshida S."/>
            <person name="Kim S."/>
            <person name="Wafula E.K."/>
            <person name="Tanskanen J."/>
            <person name="Kim Y.M."/>
            <person name="Honaas L."/>
            <person name="Yang Z."/>
            <person name="Spallek T."/>
            <person name="Conn C.E."/>
            <person name="Ichihashi Y."/>
            <person name="Cheong K."/>
            <person name="Cui S."/>
            <person name="Der J.P."/>
            <person name="Gundlach H."/>
            <person name="Jiao Y."/>
            <person name="Hori C."/>
            <person name="Ishida J.K."/>
            <person name="Kasahara H."/>
            <person name="Kiba T."/>
            <person name="Kim M.S."/>
            <person name="Koo N."/>
            <person name="Laohavisit A."/>
            <person name="Lee Y.H."/>
            <person name="Lumba S."/>
            <person name="McCourt P."/>
            <person name="Mortimer J.C."/>
            <person name="Mutuku J.M."/>
            <person name="Nomura T."/>
            <person name="Sasaki-Sekimoto Y."/>
            <person name="Seto Y."/>
            <person name="Wang Y."/>
            <person name="Wakatake T."/>
            <person name="Sakakibara H."/>
            <person name="Demura T."/>
            <person name="Yamaguchi S."/>
            <person name="Yoneyama K."/>
            <person name="Manabe R.I."/>
            <person name="Nelson D.C."/>
            <person name="Schulman A.H."/>
            <person name="Timko M.P."/>
            <person name="dePamphilis C.W."/>
            <person name="Choi D."/>
            <person name="Shirasu K."/>
        </authorList>
    </citation>
    <scope>NUCLEOTIDE SEQUENCE [LARGE SCALE GENOMIC DNA]</scope>
    <source>
        <strain evidence="2">cv. UVA1</strain>
    </source>
</reference>